<organism evidence="3 4">
    <name type="scientific">Denticeps clupeoides</name>
    <name type="common">denticle herring</name>
    <dbReference type="NCBI Taxonomy" id="299321"/>
    <lineage>
        <taxon>Eukaryota</taxon>
        <taxon>Metazoa</taxon>
        <taxon>Chordata</taxon>
        <taxon>Craniata</taxon>
        <taxon>Vertebrata</taxon>
        <taxon>Euteleostomi</taxon>
        <taxon>Actinopterygii</taxon>
        <taxon>Neopterygii</taxon>
        <taxon>Teleostei</taxon>
        <taxon>Clupei</taxon>
        <taxon>Clupeiformes</taxon>
        <taxon>Denticipitoidei</taxon>
        <taxon>Denticipitidae</taxon>
        <taxon>Denticeps</taxon>
    </lineage>
</organism>
<dbReference type="Pfam" id="PF05556">
    <property type="entry name" value="Calsarcin"/>
    <property type="match status" value="1"/>
</dbReference>
<comment type="similarity">
    <text evidence="1">Belongs to the myozenin family.</text>
</comment>
<reference evidence="3" key="2">
    <citation type="submission" date="2025-08" db="UniProtKB">
        <authorList>
            <consortium name="Ensembl"/>
        </authorList>
    </citation>
    <scope>IDENTIFICATION</scope>
</reference>
<reference evidence="3 4" key="1">
    <citation type="submission" date="2020-06" db="EMBL/GenBank/DDBJ databases">
        <authorList>
            <consortium name="Wellcome Sanger Institute Data Sharing"/>
        </authorList>
    </citation>
    <scope>NUCLEOTIDE SEQUENCE [LARGE SCALE GENOMIC DNA]</scope>
</reference>
<dbReference type="InterPro" id="IPR008438">
    <property type="entry name" value="MYOZ"/>
</dbReference>
<sequence>VHACQCDSVRKHFLNLRKKISIPQDVMMEELNLLSNRGSRMFQERLRRMERFTVENADFLSSTEGQEAQHCNKENPAGKSRMVNTLRQTVARKGKPSVLAPGYSGPLKEMPPEKFNVTVIPKSYSSPWQPDVRDLDSFVASISACLPDPPFKLMPASYKCFNRSVHFNYPGHACKC</sequence>
<dbReference type="PANTHER" id="PTHR15941">
    <property type="entry name" value="MYOZENIN"/>
    <property type="match status" value="1"/>
</dbReference>
<dbReference type="Ensembl" id="ENSDCDT00010021889.1">
    <property type="protein sequence ID" value="ENSDCDP00010020545.1"/>
    <property type="gene ID" value="ENSDCDG00010009425.1"/>
</dbReference>
<name>A0AAY4BHY7_9TELE</name>
<dbReference type="Proteomes" id="UP000694580">
    <property type="component" value="Chromosome 6"/>
</dbReference>
<evidence type="ECO:0000256" key="2">
    <source>
        <dbReference type="ARBA" id="ARBA00022553"/>
    </source>
</evidence>
<evidence type="ECO:0000313" key="4">
    <source>
        <dbReference type="Proteomes" id="UP000694580"/>
    </source>
</evidence>
<proteinExistence type="inferred from homology"/>
<dbReference type="GO" id="GO:0003779">
    <property type="term" value="F:actin binding"/>
    <property type="evidence" value="ECO:0007669"/>
    <property type="project" value="TreeGrafter"/>
</dbReference>
<keyword evidence="4" id="KW-1185">Reference proteome</keyword>
<accession>A0AAY4BHY7</accession>
<reference evidence="3" key="3">
    <citation type="submission" date="2025-09" db="UniProtKB">
        <authorList>
            <consortium name="Ensembl"/>
        </authorList>
    </citation>
    <scope>IDENTIFICATION</scope>
</reference>
<dbReference type="AlphaFoldDB" id="A0AAY4BHY7"/>
<dbReference type="GO" id="GO:0051373">
    <property type="term" value="F:FATZ binding"/>
    <property type="evidence" value="ECO:0007669"/>
    <property type="project" value="TreeGrafter"/>
</dbReference>
<dbReference type="GO" id="GO:0031433">
    <property type="term" value="F:telethonin binding"/>
    <property type="evidence" value="ECO:0007669"/>
    <property type="project" value="TreeGrafter"/>
</dbReference>
<keyword evidence="2" id="KW-0597">Phosphoprotein</keyword>
<dbReference type="PANTHER" id="PTHR15941:SF16">
    <property type="entry name" value="MYOZENIN 3A-RELATED"/>
    <property type="match status" value="1"/>
</dbReference>
<protein>
    <submittedName>
        <fullName evidence="3">Uncharacterized protein</fullName>
    </submittedName>
</protein>
<dbReference type="GO" id="GO:0015629">
    <property type="term" value="C:actin cytoskeleton"/>
    <property type="evidence" value="ECO:0007669"/>
    <property type="project" value="TreeGrafter"/>
</dbReference>
<dbReference type="GeneTree" id="ENSGT00950000183027"/>
<evidence type="ECO:0000313" key="3">
    <source>
        <dbReference type="Ensembl" id="ENSDCDP00010020545.1"/>
    </source>
</evidence>
<evidence type="ECO:0000256" key="1">
    <source>
        <dbReference type="ARBA" id="ARBA00009126"/>
    </source>
</evidence>
<dbReference type="GO" id="GO:0030018">
    <property type="term" value="C:Z disc"/>
    <property type="evidence" value="ECO:0007669"/>
    <property type="project" value="InterPro"/>
</dbReference>